<dbReference type="AlphaFoldDB" id="A0A1Y1IMY2"/>
<dbReference type="PANTHER" id="PTHR33835:SF1">
    <property type="entry name" value="METALLO-BETA-LACTAMASE DOMAIN-CONTAINING PROTEIN"/>
    <property type="match status" value="1"/>
</dbReference>
<dbReference type="SUPFAM" id="SSF56281">
    <property type="entry name" value="Metallo-hydrolase/oxidoreductase"/>
    <property type="match status" value="1"/>
</dbReference>
<evidence type="ECO:0000313" key="2">
    <source>
        <dbReference type="Proteomes" id="UP000054558"/>
    </source>
</evidence>
<sequence>MTALTYAAQVAPALAGCAFVQTHSAPRQRAPIPGCSPVPSRKAPLRRAALSHWPRAIQLSSWKSPSDKTQLGRRTRVVHAAAQTEAAPLDKTWSNPSGNVLTEVVPGQVWAAERPFMWNGIDVGGKMGVVRLRDGSVWVHSPVPLDNQLKAAMDQLGPVKHIVTPNYEHAGFAQQWIEAYPDAKAYACPGLRAKKPDVRYAAEIGANGSATPAEWGGEFSFAFFDCEHNPFTLKPFFNEVVYVHHPSGVLFVTDLFWNYPGKAVPPGTFIWKQGMDKVYLPFYKYFMLKRKDKFEQRLKTVLSWGFSIILPCHGTVVDEKAADVLRRHFQ</sequence>
<dbReference type="Proteomes" id="UP000054558">
    <property type="component" value="Unassembled WGS sequence"/>
</dbReference>
<evidence type="ECO:0000313" key="1">
    <source>
        <dbReference type="EMBL" id="GAQ89478.1"/>
    </source>
</evidence>
<protein>
    <recommendedName>
        <fullName evidence="3">Metallo-beta-lactamase domain-containing protein</fullName>
    </recommendedName>
</protein>
<name>A0A1Y1IMY2_KLENI</name>
<accession>A0A1Y1IMY2</accession>
<dbReference type="PANTHER" id="PTHR33835">
    <property type="entry name" value="YALI0C07656P"/>
    <property type="match status" value="1"/>
</dbReference>
<reference evidence="1 2" key="1">
    <citation type="journal article" date="2014" name="Nat. Commun.">
        <title>Klebsormidium flaccidum genome reveals primary factors for plant terrestrial adaptation.</title>
        <authorList>
            <person name="Hori K."/>
            <person name="Maruyama F."/>
            <person name="Fujisawa T."/>
            <person name="Togashi T."/>
            <person name="Yamamoto N."/>
            <person name="Seo M."/>
            <person name="Sato S."/>
            <person name="Yamada T."/>
            <person name="Mori H."/>
            <person name="Tajima N."/>
            <person name="Moriyama T."/>
            <person name="Ikeuchi M."/>
            <person name="Watanabe M."/>
            <person name="Wada H."/>
            <person name="Kobayashi K."/>
            <person name="Saito M."/>
            <person name="Masuda T."/>
            <person name="Sasaki-Sekimoto Y."/>
            <person name="Mashiguchi K."/>
            <person name="Awai K."/>
            <person name="Shimojima M."/>
            <person name="Masuda S."/>
            <person name="Iwai M."/>
            <person name="Nobusawa T."/>
            <person name="Narise T."/>
            <person name="Kondo S."/>
            <person name="Saito H."/>
            <person name="Sato R."/>
            <person name="Murakawa M."/>
            <person name="Ihara Y."/>
            <person name="Oshima-Yamada Y."/>
            <person name="Ohtaka K."/>
            <person name="Satoh M."/>
            <person name="Sonobe K."/>
            <person name="Ishii M."/>
            <person name="Ohtani R."/>
            <person name="Kanamori-Sato M."/>
            <person name="Honoki R."/>
            <person name="Miyazaki D."/>
            <person name="Mochizuki H."/>
            <person name="Umetsu J."/>
            <person name="Higashi K."/>
            <person name="Shibata D."/>
            <person name="Kamiya Y."/>
            <person name="Sato N."/>
            <person name="Nakamura Y."/>
            <person name="Tabata S."/>
            <person name="Ida S."/>
            <person name="Kurokawa K."/>
            <person name="Ohta H."/>
        </authorList>
    </citation>
    <scope>NUCLEOTIDE SEQUENCE [LARGE SCALE GENOMIC DNA]</scope>
    <source>
        <strain evidence="1 2">NIES-2285</strain>
    </source>
</reference>
<organism evidence="1 2">
    <name type="scientific">Klebsormidium nitens</name>
    <name type="common">Green alga</name>
    <name type="synonym">Ulothrix nitens</name>
    <dbReference type="NCBI Taxonomy" id="105231"/>
    <lineage>
        <taxon>Eukaryota</taxon>
        <taxon>Viridiplantae</taxon>
        <taxon>Streptophyta</taxon>
        <taxon>Klebsormidiophyceae</taxon>
        <taxon>Klebsormidiales</taxon>
        <taxon>Klebsormidiaceae</taxon>
        <taxon>Klebsormidium</taxon>
    </lineage>
</organism>
<dbReference type="InterPro" id="IPR025638">
    <property type="entry name" value="DUF4336"/>
</dbReference>
<dbReference type="OrthoDB" id="421671at2759"/>
<keyword evidence="2" id="KW-1185">Reference proteome</keyword>
<dbReference type="EMBL" id="DF237476">
    <property type="protein sequence ID" value="GAQ89478.1"/>
    <property type="molecule type" value="Genomic_DNA"/>
</dbReference>
<dbReference type="OMA" id="IFRDVMA"/>
<dbReference type="InterPro" id="IPR036866">
    <property type="entry name" value="RibonucZ/Hydroxyglut_hydro"/>
</dbReference>
<proteinExistence type="predicted"/>
<gene>
    <name evidence="1" type="ORF">KFL_005270100</name>
</gene>
<dbReference type="Pfam" id="PF14234">
    <property type="entry name" value="DUF4336"/>
    <property type="match status" value="1"/>
</dbReference>
<evidence type="ECO:0008006" key="3">
    <source>
        <dbReference type="Google" id="ProtNLM"/>
    </source>
</evidence>